<dbReference type="InterPro" id="IPR036291">
    <property type="entry name" value="NAD(P)-bd_dom_sf"/>
</dbReference>
<dbReference type="SUPFAM" id="SSF51735">
    <property type="entry name" value="NAD(P)-binding Rossmann-fold domains"/>
    <property type="match status" value="1"/>
</dbReference>
<comment type="similarity">
    <text evidence="1">Belongs to the short-chain dehydrogenases/reductases (SDR) family.</text>
</comment>
<keyword evidence="4" id="KW-1185">Reference proteome</keyword>
<dbReference type="PANTHER" id="PTHR44196">
    <property type="entry name" value="DEHYDROGENASE/REDUCTASE SDR FAMILY MEMBER 7B"/>
    <property type="match status" value="1"/>
</dbReference>
<name>A0AAE3D0X0_9HYPH</name>
<dbReference type="GO" id="GO:0016020">
    <property type="term" value="C:membrane"/>
    <property type="evidence" value="ECO:0007669"/>
    <property type="project" value="TreeGrafter"/>
</dbReference>
<dbReference type="Gene3D" id="3.40.50.720">
    <property type="entry name" value="NAD(P)-binding Rossmann-like Domain"/>
    <property type="match status" value="1"/>
</dbReference>
<proteinExistence type="inferred from homology"/>
<dbReference type="PANTHER" id="PTHR44196:SF1">
    <property type="entry name" value="DEHYDROGENASE_REDUCTASE SDR FAMILY MEMBER 7B"/>
    <property type="match status" value="1"/>
</dbReference>
<gene>
    <name evidence="3" type="ORF">K1W69_09250</name>
</gene>
<dbReference type="EMBL" id="JAICBX010000002">
    <property type="protein sequence ID" value="MBW8637372.1"/>
    <property type="molecule type" value="Genomic_DNA"/>
</dbReference>
<dbReference type="Pfam" id="PF00106">
    <property type="entry name" value="adh_short"/>
    <property type="match status" value="1"/>
</dbReference>
<dbReference type="RefSeq" id="WP_220228080.1">
    <property type="nucleotide sequence ID" value="NZ_JAICBX010000002.1"/>
</dbReference>
<evidence type="ECO:0000313" key="4">
    <source>
        <dbReference type="Proteomes" id="UP001196509"/>
    </source>
</evidence>
<dbReference type="AlphaFoldDB" id="A0AAE3D0X0"/>
<accession>A0AAE3D0X0</accession>
<keyword evidence="2" id="KW-0560">Oxidoreductase</keyword>
<protein>
    <submittedName>
        <fullName evidence="3">SDR family NAD(P)-dependent oxidoreductase</fullName>
    </submittedName>
</protein>
<dbReference type="InterPro" id="IPR002347">
    <property type="entry name" value="SDR_fam"/>
</dbReference>
<dbReference type="PRINTS" id="PR00081">
    <property type="entry name" value="GDHRDH"/>
</dbReference>
<comment type="caution">
    <text evidence="3">The sequence shown here is derived from an EMBL/GenBank/DDBJ whole genome shotgun (WGS) entry which is preliminary data.</text>
</comment>
<sequence>MAGPQFDPGNVWVIGASSGIGRAFSEKVAGMAQNIAVSARSTDPLFEMEKQGRGIVAFPLDVTNAEAVENAAKDIASRFGAIDTVVLSAGAWKPLEPGDIDIASIRRGVEVNYMGAIHAIAALVPIMKRQGKGHIVIVGSLSGYRGLPRTVNYGPTKAALISLAETLKLDLKRFNIRITLVNPGFVDTKLTQKNDFKMPQLISAEQAADYIISGIQKERFEIRFPHPFATVFGLLRCLPNALYFRAVGRMIKDRA</sequence>
<evidence type="ECO:0000256" key="1">
    <source>
        <dbReference type="ARBA" id="ARBA00006484"/>
    </source>
</evidence>
<evidence type="ECO:0000256" key="2">
    <source>
        <dbReference type="ARBA" id="ARBA00023002"/>
    </source>
</evidence>
<evidence type="ECO:0000313" key="3">
    <source>
        <dbReference type="EMBL" id="MBW8637372.1"/>
    </source>
</evidence>
<dbReference type="GO" id="GO:0016491">
    <property type="term" value="F:oxidoreductase activity"/>
    <property type="evidence" value="ECO:0007669"/>
    <property type="project" value="UniProtKB-KW"/>
</dbReference>
<dbReference type="Proteomes" id="UP001196509">
    <property type="component" value="Unassembled WGS sequence"/>
</dbReference>
<organism evidence="3 4">
    <name type="scientific">Flavimaribacter sediminis</name>
    <dbReference type="NCBI Taxonomy" id="2865987"/>
    <lineage>
        <taxon>Bacteria</taxon>
        <taxon>Pseudomonadati</taxon>
        <taxon>Pseudomonadota</taxon>
        <taxon>Alphaproteobacteria</taxon>
        <taxon>Hyphomicrobiales</taxon>
        <taxon>Rhizobiaceae</taxon>
        <taxon>Flavimaribacter</taxon>
    </lineage>
</organism>
<reference evidence="3" key="1">
    <citation type="submission" date="2021-08" db="EMBL/GenBank/DDBJ databases">
        <title>Hoeflea bacterium WL0058 sp. nov., isolated from the sediment.</title>
        <authorList>
            <person name="Wang L."/>
            <person name="Zhang D."/>
        </authorList>
    </citation>
    <scope>NUCLEOTIDE SEQUENCE</scope>
    <source>
        <strain evidence="3">WL0058</strain>
    </source>
</reference>